<evidence type="ECO:0000313" key="3">
    <source>
        <dbReference type="Proteomes" id="UP000319897"/>
    </source>
</evidence>
<dbReference type="InterPro" id="IPR050767">
    <property type="entry name" value="Sel1_AlgK"/>
</dbReference>
<keyword evidence="3" id="KW-1185">Reference proteome</keyword>
<dbReference type="EMBL" id="VFSU01000028">
    <property type="protein sequence ID" value="TPE60059.1"/>
    <property type="molecule type" value="Genomic_DNA"/>
</dbReference>
<organism evidence="2 3">
    <name type="scientific">Sandaracinobacter neustonicus</name>
    <dbReference type="NCBI Taxonomy" id="1715348"/>
    <lineage>
        <taxon>Bacteria</taxon>
        <taxon>Pseudomonadati</taxon>
        <taxon>Pseudomonadota</taxon>
        <taxon>Alphaproteobacteria</taxon>
        <taxon>Sphingomonadales</taxon>
        <taxon>Sphingosinicellaceae</taxon>
        <taxon>Sandaracinobacter</taxon>
    </lineage>
</organism>
<feature type="signal peptide" evidence="1">
    <location>
        <begin position="1"/>
        <end position="20"/>
    </location>
</feature>
<feature type="chain" id="PRO_5021461833" evidence="1">
    <location>
        <begin position="21"/>
        <end position="200"/>
    </location>
</feature>
<accession>A0A501XI17</accession>
<dbReference type="InterPro" id="IPR006597">
    <property type="entry name" value="Sel1-like"/>
</dbReference>
<protein>
    <submittedName>
        <fullName evidence="2">Sel1 repeat family protein</fullName>
    </submittedName>
</protein>
<keyword evidence="1" id="KW-0732">Signal</keyword>
<name>A0A501XI17_9SPHN</name>
<reference evidence="2 3" key="1">
    <citation type="submission" date="2019-06" db="EMBL/GenBank/DDBJ databases">
        <authorList>
            <person name="Lee I."/>
            <person name="Jang G.I."/>
            <person name="Hwang C.Y."/>
        </authorList>
    </citation>
    <scope>NUCLEOTIDE SEQUENCE [LARGE SCALE GENOMIC DNA]</scope>
    <source>
        <strain evidence="2 3">PAMC 28131</strain>
    </source>
</reference>
<dbReference type="Proteomes" id="UP000319897">
    <property type="component" value="Unassembled WGS sequence"/>
</dbReference>
<dbReference type="InterPro" id="IPR011990">
    <property type="entry name" value="TPR-like_helical_dom_sf"/>
</dbReference>
<dbReference type="PANTHER" id="PTHR11102:SF160">
    <property type="entry name" value="ERAD-ASSOCIATED E3 UBIQUITIN-PROTEIN LIGASE COMPONENT HRD3"/>
    <property type="match status" value="1"/>
</dbReference>
<dbReference type="Gene3D" id="1.25.40.10">
    <property type="entry name" value="Tetratricopeptide repeat domain"/>
    <property type="match status" value="1"/>
</dbReference>
<proteinExistence type="predicted"/>
<dbReference type="SUPFAM" id="SSF81901">
    <property type="entry name" value="HCP-like"/>
    <property type="match status" value="1"/>
</dbReference>
<dbReference type="PANTHER" id="PTHR11102">
    <property type="entry name" value="SEL-1-LIKE PROTEIN"/>
    <property type="match status" value="1"/>
</dbReference>
<dbReference type="RefSeq" id="WP_140928585.1">
    <property type="nucleotide sequence ID" value="NZ_VFSU01000028.1"/>
</dbReference>
<dbReference type="Pfam" id="PF08238">
    <property type="entry name" value="Sel1"/>
    <property type="match status" value="3"/>
</dbReference>
<dbReference type="SMART" id="SM00671">
    <property type="entry name" value="SEL1"/>
    <property type="match status" value="3"/>
</dbReference>
<gene>
    <name evidence="2" type="ORF">FJQ54_11610</name>
</gene>
<sequence>MRKNMILCCLLLLASVPAFGAGAGDAAAPAVDHAGQLADLRKAAERGDALAQWRLGVAFDTGDGVKADPAEAVKWFQRAVASGSAQAHASMALMFATGRGVPVDFQAARDLYRKAAAMGETHGFYGVAVLYARGEGVPQDMTEAMAWMLVAGSQGDEQATKLINSGAFDSVDAQKAIPRAEAILKEFGLPAVEFRYQDVR</sequence>
<comment type="caution">
    <text evidence="2">The sequence shown here is derived from an EMBL/GenBank/DDBJ whole genome shotgun (WGS) entry which is preliminary data.</text>
</comment>
<dbReference type="AlphaFoldDB" id="A0A501XI17"/>
<dbReference type="OrthoDB" id="9797030at2"/>
<evidence type="ECO:0000256" key="1">
    <source>
        <dbReference type="SAM" id="SignalP"/>
    </source>
</evidence>
<evidence type="ECO:0000313" key="2">
    <source>
        <dbReference type="EMBL" id="TPE60059.1"/>
    </source>
</evidence>